<dbReference type="Proteomes" id="UP001549773">
    <property type="component" value="Unassembled WGS sequence"/>
</dbReference>
<gene>
    <name evidence="2" type="ORF">ABXZ32_11305</name>
</gene>
<feature type="transmembrane region" description="Helical" evidence="1">
    <location>
        <begin position="45"/>
        <end position="67"/>
    </location>
</feature>
<keyword evidence="1" id="KW-0472">Membrane</keyword>
<name>A0ABV2TXH8_9FLAO</name>
<evidence type="ECO:0000256" key="1">
    <source>
        <dbReference type="SAM" id="Phobius"/>
    </source>
</evidence>
<protein>
    <recommendedName>
        <fullName evidence="4">Anti-sigma factor</fullName>
    </recommendedName>
</protein>
<organism evidence="2 3">
    <name type="scientific">Sediminicola luteus</name>
    <dbReference type="NCBI Taxonomy" id="319238"/>
    <lineage>
        <taxon>Bacteria</taxon>
        <taxon>Pseudomonadati</taxon>
        <taxon>Bacteroidota</taxon>
        <taxon>Flavobacteriia</taxon>
        <taxon>Flavobacteriales</taxon>
        <taxon>Flavobacteriaceae</taxon>
        <taxon>Sediminicola</taxon>
    </lineage>
</organism>
<proteinExistence type="predicted"/>
<keyword evidence="1" id="KW-1133">Transmembrane helix</keyword>
<evidence type="ECO:0000313" key="3">
    <source>
        <dbReference type="Proteomes" id="UP001549773"/>
    </source>
</evidence>
<sequence>MAPMKFEEQMKEKLDQRNIKPSDSAWEAIASQMNSTNDSRKKNSFLWYGIAAGFIGIILVSVIYYIGQDNAISDQYKVVDTEKLTVPTEKALPEKSEGEQQLTLGVKATSDVEKEPENTMGDAVVNVKNHREDHLKTRSNDNKSLENAKLAEGEGLTAQTNKVIDAKIAQLVEQIDFLEQHQVEVTNAEIDALLKNAQQEILQEQLFMKGNSVDAMALLTQVEGEMDQSFRDQIFDALKDGFLKVRTAVATRNE</sequence>
<reference evidence="2 3" key="1">
    <citation type="submission" date="2024-07" db="EMBL/GenBank/DDBJ databases">
        <title>The genome sequence of type strain Sediminicola luteus GDMCC 1.2596T.</title>
        <authorList>
            <person name="Liu Y."/>
        </authorList>
    </citation>
    <scope>NUCLEOTIDE SEQUENCE [LARGE SCALE GENOMIC DNA]</scope>
    <source>
        <strain evidence="2 3">GDMCC 1.2596</strain>
    </source>
</reference>
<keyword evidence="3" id="KW-1185">Reference proteome</keyword>
<dbReference type="EMBL" id="JBEWYP010000006">
    <property type="protein sequence ID" value="MET7029988.1"/>
    <property type="molecule type" value="Genomic_DNA"/>
</dbReference>
<evidence type="ECO:0000313" key="2">
    <source>
        <dbReference type="EMBL" id="MET7029988.1"/>
    </source>
</evidence>
<accession>A0ABV2TXH8</accession>
<comment type="caution">
    <text evidence="2">The sequence shown here is derived from an EMBL/GenBank/DDBJ whole genome shotgun (WGS) entry which is preliminary data.</text>
</comment>
<keyword evidence="1" id="KW-0812">Transmembrane</keyword>
<dbReference type="RefSeq" id="WP_354618786.1">
    <property type="nucleotide sequence ID" value="NZ_JBEWYP010000006.1"/>
</dbReference>
<evidence type="ECO:0008006" key="4">
    <source>
        <dbReference type="Google" id="ProtNLM"/>
    </source>
</evidence>